<evidence type="ECO:0000256" key="2">
    <source>
        <dbReference type="ARBA" id="ARBA00008296"/>
    </source>
</evidence>
<proteinExistence type="evidence at transcript level"/>
<comment type="similarity">
    <text evidence="2">Belongs to the CCDC124 family.</text>
</comment>
<dbReference type="GO" id="GO:0003713">
    <property type="term" value="F:transcription coactivator activity"/>
    <property type="evidence" value="ECO:0007669"/>
    <property type="project" value="TreeGrafter"/>
</dbReference>
<evidence type="ECO:0000256" key="1">
    <source>
        <dbReference type="ARBA" id="ARBA00004214"/>
    </source>
</evidence>
<accession>C1C0V4</accession>
<dbReference type="PANTHER" id="PTHR21680:SF0">
    <property type="entry name" value="COILED-COIL DOMAIN-CONTAINING PROTEIN 124"/>
    <property type="match status" value="1"/>
</dbReference>
<keyword evidence="3" id="KW-0175">Coiled coil</keyword>
<dbReference type="EMBL" id="BT080483">
    <property type="protein sequence ID" value="ACO14907.1"/>
    <property type="molecule type" value="mRNA"/>
</dbReference>
<dbReference type="PANTHER" id="PTHR21680">
    <property type="entry name" value="COILED-COIL DOMAIN-CONTAINING PROTEIN 124"/>
    <property type="match status" value="1"/>
</dbReference>
<evidence type="ECO:0000313" key="6">
    <source>
        <dbReference type="EMBL" id="ACO14907.1"/>
    </source>
</evidence>
<feature type="region of interest" description="Disordered" evidence="4">
    <location>
        <begin position="1"/>
        <end position="46"/>
    </location>
</feature>
<evidence type="ECO:0000259" key="5">
    <source>
        <dbReference type="Pfam" id="PF06244"/>
    </source>
</evidence>
<dbReference type="GO" id="GO:0006366">
    <property type="term" value="P:transcription by RNA polymerase II"/>
    <property type="evidence" value="ECO:0007669"/>
    <property type="project" value="TreeGrafter"/>
</dbReference>
<dbReference type="Pfam" id="PF06244">
    <property type="entry name" value="Ccdc124"/>
    <property type="match status" value="1"/>
</dbReference>
<feature type="domain" description="Coiled-coil" evidence="5">
    <location>
        <begin position="133"/>
        <end position="207"/>
    </location>
</feature>
<comment type="subcellular location">
    <subcellularLocation>
        <location evidence="1">Midbody</location>
    </subcellularLocation>
</comment>
<organism evidence="6">
    <name type="scientific">Caligus clemensi</name>
    <name type="common">Sea louse</name>
    <dbReference type="NCBI Taxonomy" id="344056"/>
    <lineage>
        <taxon>Eukaryota</taxon>
        <taxon>Metazoa</taxon>
        <taxon>Ecdysozoa</taxon>
        <taxon>Arthropoda</taxon>
        <taxon>Crustacea</taxon>
        <taxon>Multicrustacea</taxon>
        <taxon>Hexanauplia</taxon>
        <taxon>Copepoda</taxon>
        <taxon>Siphonostomatoida</taxon>
        <taxon>Caligidae</taxon>
        <taxon>Caligus</taxon>
    </lineage>
</organism>
<dbReference type="InterPro" id="IPR010422">
    <property type="entry name" value="Ccdc124/Oxs1"/>
</dbReference>
<feature type="compositionally biased region" description="Basic and acidic residues" evidence="4">
    <location>
        <begin position="18"/>
        <end position="46"/>
    </location>
</feature>
<dbReference type="InterPro" id="IPR054414">
    <property type="entry name" value="Ccdc124/Oxs1_C"/>
</dbReference>
<name>C1C0V4_CALCM</name>
<reference evidence="6" key="1">
    <citation type="submission" date="2009-03" db="EMBL/GenBank/DDBJ databases">
        <title>Caligus clemensi ESTs and full-length cDNAs.</title>
        <authorList>
            <person name="Yasuike M."/>
            <person name="von Schalburg K."/>
            <person name="Cooper G."/>
            <person name="Leong J."/>
            <person name="Jones S.R.M."/>
            <person name="Koop B.F."/>
        </authorList>
    </citation>
    <scope>NUCLEOTIDE SEQUENCE</scope>
    <source>
        <tissue evidence="6">Whole</tissue>
    </source>
</reference>
<evidence type="ECO:0000256" key="3">
    <source>
        <dbReference type="ARBA" id="ARBA00023054"/>
    </source>
</evidence>
<protein>
    <submittedName>
        <fullName evidence="6">Coiled-coil domain-containing protein 124</fullName>
    </submittedName>
</protein>
<dbReference type="GO" id="GO:0030496">
    <property type="term" value="C:midbody"/>
    <property type="evidence" value="ECO:0007669"/>
    <property type="project" value="UniProtKB-SubCell"/>
</dbReference>
<sequence length="215" mass="24869">MPKKFPTENSKAAAARSRKSDKAQEDKQRKEKEIEDAKWKDDDKQLNKKLARKEEAEKKRLEALAKKKERADLVDEEEKTIASAVKKGAAPKVTQAQIRQEIEHRDAIARASAKGEKPHFEKPIEENVNVNLGDVVQARNLDEAISALSMKDSSDKHPEKRMKAAYEEFESERLPQLKTEFSNLRLSQLKQMLKKEWMKHPENPLNQRIKAYNEK</sequence>
<dbReference type="GO" id="GO:0005634">
    <property type="term" value="C:nucleus"/>
    <property type="evidence" value="ECO:0007669"/>
    <property type="project" value="TreeGrafter"/>
</dbReference>
<gene>
    <name evidence="6" type="primary">CC124</name>
</gene>
<dbReference type="AlphaFoldDB" id="C1C0V4"/>
<evidence type="ECO:0000256" key="4">
    <source>
        <dbReference type="SAM" id="MobiDB-lite"/>
    </source>
</evidence>